<evidence type="ECO:0000313" key="1">
    <source>
        <dbReference type="EMBL" id="QQX12707.1"/>
    </source>
</evidence>
<reference evidence="1" key="1">
    <citation type="submission" date="2021-01" db="EMBL/GenBank/DDBJ databases">
        <title>GES Beta-lactamases isolated from hospital effluents in Brazil.</title>
        <authorList>
            <person name="Conte D."/>
            <person name="Mesa D."/>
            <person name="Palmeiro J.K."/>
            <person name="Dalla-Costa L.M."/>
        </authorList>
    </citation>
    <scope>NUCLEOTIDE SEQUENCE [LARGE SCALE GENOMIC DNA]</scope>
    <source>
        <strain evidence="1">Aero21</strain>
        <plasmid evidence="1">p1</plasmid>
    </source>
</reference>
<dbReference type="InterPro" id="IPR017601">
    <property type="entry name" value="DGQHR-contain_dom"/>
</dbReference>
<dbReference type="Pfam" id="PF14072">
    <property type="entry name" value="DndB"/>
    <property type="match status" value="1"/>
</dbReference>
<dbReference type="NCBIfam" id="TIGR03187">
    <property type="entry name" value="DGQHR"/>
    <property type="match status" value="1"/>
</dbReference>
<dbReference type="InterPro" id="IPR017642">
    <property type="entry name" value="DNA_S_mod_DndB"/>
</dbReference>
<dbReference type="EMBL" id="CP068231">
    <property type="protein sequence ID" value="QQX12707.1"/>
    <property type="molecule type" value="Genomic_DNA"/>
</dbReference>
<gene>
    <name evidence="1" type="ORF">JC965_26660</name>
</gene>
<geneLocation type="plasmid" evidence="1">
    <name>p1</name>
</geneLocation>
<protein>
    <submittedName>
        <fullName evidence="1">DGQHR domain-containing protein</fullName>
    </submittedName>
</protein>
<proteinExistence type="predicted"/>
<organism evidence="1">
    <name type="scientific">Aeromonas caviae</name>
    <name type="common">Aeromonas punctata</name>
    <dbReference type="NCBI Taxonomy" id="648"/>
    <lineage>
        <taxon>Bacteria</taxon>
        <taxon>Pseudomonadati</taxon>
        <taxon>Pseudomonadota</taxon>
        <taxon>Gammaproteobacteria</taxon>
        <taxon>Aeromonadales</taxon>
        <taxon>Aeromonadaceae</taxon>
        <taxon>Aeromonas</taxon>
    </lineage>
</organism>
<accession>A0A6I4WJT0</accession>
<dbReference type="RefSeq" id="WP_160838617.1">
    <property type="nucleotide sequence ID" value="NZ_JBGWZO010000037.1"/>
</dbReference>
<dbReference type="AlphaFoldDB" id="A0A6I4WJT0"/>
<keyword evidence="1" id="KW-0614">Plasmid</keyword>
<name>A0A6I4WJT0_AERCA</name>
<sequence>MTQRIFAFKGTFGQFETYTGSIPTQRLGAMFSAYFADALDANDPMLRAQRVIDMGHVRRINGYLDRSVRAFGSPIATAKVISETPVAGVPNLVEVELTDIYLVDGQKRVKSCILRAEQDPEWNETIPLHVVGTEELIHKQQLFASINGTAAKVSPSLNAIYDHSNPLGGFITMNCPAEVMESEKATVSKTSDKLVTPGIFKEAMAGLLGVSLKQLASLSLDRLESSWDKWAPYTRELWQVYRELSKEAGGLPMLRLLSILPHNVGFLAICRVFPLLRNPAQLHDLVRLEREGLTARASGLWDGRCMTLGKITKSGDAVALTAAMLATQLGVELDDNLKLFL</sequence>